<proteinExistence type="predicted"/>
<protein>
    <submittedName>
        <fullName evidence="1">Uncharacterized protein</fullName>
    </submittedName>
</protein>
<reference evidence="1" key="1">
    <citation type="submission" date="2024-04" db="UniProtKB">
        <authorList>
            <consortium name="EnsemblMetazoa"/>
        </authorList>
    </citation>
    <scope>IDENTIFICATION</scope>
    <source>
        <strain evidence="1">EBRO</strain>
    </source>
</reference>
<organism evidence="1 2">
    <name type="scientific">Anopheles atroparvus</name>
    <name type="common">European mosquito</name>
    <dbReference type="NCBI Taxonomy" id="41427"/>
    <lineage>
        <taxon>Eukaryota</taxon>
        <taxon>Metazoa</taxon>
        <taxon>Ecdysozoa</taxon>
        <taxon>Arthropoda</taxon>
        <taxon>Hexapoda</taxon>
        <taxon>Insecta</taxon>
        <taxon>Pterygota</taxon>
        <taxon>Neoptera</taxon>
        <taxon>Endopterygota</taxon>
        <taxon>Diptera</taxon>
        <taxon>Nematocera</taxon>
        <taxon>Culicoidea</taxon>
        <taxon>Culicidae</taxon>
        <taxon>Anophelinae</taxon>
        <taxon>Anopheles</taxon>
    </lineage>
</organism>
<dbReference type="AlphaFoldDB" id="A0AAG5D3K6"/>
<evidence type="ECO:0000313" key="2">
    <source>
        <dbReference type="Proteomes" id="UP000075880"/>
    </source>
</evidence>
<accession>A0AAG5D3K6</accession>
<keyword evidence="2" id="KW-1185">Reference proteome</keyword>
<evidence type="ECO:0000313" key="1">
    <source>
        <dbReference type="EnsemblMetazoa" id="ENSAATROPP005454"/>
    </source>
</evidence>
<name>A0AAG5D3K6_ANOAO</name>
<dbReference type="EnsemblMetazoa" id="ENSAATROPT005976">
    <property type="protein sequence ID" value="ENSAATROPP005454"/>
    <property type="gene ID" value="ENSAATROPG004837"/>
</dbReference>
<dbReference type="Proteomes" id="UP000075880">
    <property type="component" value="Unassembled WGS sequence"/>
</dbReference>
<sequence>KGGPLSLCRIRGRPQTANILHKAELVLFASVLRTSRICRYREYVSTLRINSPVPQPCNDRKSICIISHGPSGNSRLDSGIGGFFRDIAMHVSQLFTKLSASFDILGHQKN</sequence>